<keyword evidence="3" id="KW-1185">Reference proteome</keyword>
<reference evidence="2 3" key="1">
    <citation type="submission" date="2022-10" db="EMBL/GenBank/DDBJ databases">
        <title>High-quality genome sequences of two octocoral-associated bacteria, Endozoicomonas euniceicola EF212 and Endozoicomonas gorgoniicola PS125.</title>
        <authorList>
            <person name="Chiou Y.-J."/>
            <person name="Chen Y.-H."/>
        </authorList>
    </citation>
    <scope>NUCLEOTIDE SEQUENCE [LARGE SCALE GENOMIC DNA]</scope>
    <source>
        <strain evidence="2 3">PS125</strain>
    </source>
</reference>
<feature type="compositionally biased region" description="Polar residues" evidence="1">
    <location>
        <begin position="1"/>
        <end position="12"/>
    </location>
</feature>
<proteinExistence type="predicted"/>
<protein>
    <submittedName>
        <fullName evidence="2">Uncharacterized protein</fullName>
    </submittedName>
</protein>
<organism evidence="2 3">
    <name type="scientific">Endozoicomonas gorgoniicola</name>
    <dbReference type="NCBI Taxonomy" id="1234144"/>
    <lineage>
        <taxon>Bacteria</taxon>
        <taxon>Pseudomonadati</taxon>
        <taxon>Pseudomonadota</taxon>
        <taxon>Gammaproteobacteria</taxon>
        <taxon>Oceanospirillales</taxon>
        <taxon>Endozoicomonadaceae</taxon>
        <taxon>Endozoicomonas</taxon>
    </lineage>
</organism>
<comment type="caution">
    <text evidence="2">The sequence shown here is derived from an EMBL/GenBank/DDBJ whole genome shotgun (WGS) entry which is preliminary data.</text>
</comment>
<sequence length="106" mass="12219">MTAMTQRQQKQSIHFHATNGGTRNMQQDYISDSLVKATHAVNQLQRDGFTVEKVELGSGQPRIRISYHYKCGVFGEPTVYSKGNNGIEYEAHVVNYKECQLRWVRR</sequence>
<dbReference type="Proteomes" id="UP001209854">
    <property type="component" value="Unassembled WGS sequence"/>
</dbReference>
<accession>A0ABT3MT88</accession>
<evidence type="ECO:0000313" key="2">
    <source>
        <dbReference type="EMBL" id="MCW7552563.1"/>
    </source>
</evidence>
<evidence type="ECO:0000256" key="1">
    <source>
        <dbReference type="SAM" id="MobiDB-lite"/>
    </source>
</evidence>
<feature type="region of interest" description="Disordered" evidence="1">
    <location>
        <begin position="1"/>
        <end position="21"/>
    </location>
</feature>
<evidence type="ECO:0000313" key="3">
    <source>
        <dbReference type="Proteomes" id="UP001209854"/>
    </source>
</evidence>
<dbReference type="EMBL" id="JAPFCC010000001">
    <property type="protein sequence ID" value="MCW7552563.1"/>
    <property type="molecule type" value="Genomic_DNA"/>
</dbReference>
<dbReference type="RefSeq" id="WP_262567516.1">
    <property type="nucleotide sequence ID" value="NZ_JAPFCC010000001.1"/>
</dbReference>
<name>A0ABT3MT88_9GAMM</name>
<gene>
    <name evidence="2" type="ORF">NX722_07855</name>
</gene>